<keyword evidence="4" id="KW-1185">Reference proteome</keyword>
<sequence length="296" mass="33973">MNKWFKRTTVGFAALLCVSPLLSGAKPAIVHNREAPPAWTSETLIAHAMGSVDQYFYTNSREALQQNYRKGYRVFEVDLQLTTDNYLVSRHDWGSYLYDRFEQTLPREKMDKPLPLKSILNLPILGSYQAMSFEDIADLLQNYPDIWIVTDTKAANAEEARLQFEAIVRAANGKEEVLTRIVPQLYSREMLDWVESVHSFPSYIYTLYQSPDSDGEVLDFVKMNDRVDAITMPEDRALNSRSLISKLNSLRVPVYANTINDPDIIRKLAHGGVHGFYSDSMTYSRLEEERIKLGDR</sequence>
<dbReference type="Pfam" id="PF03009">
    <property type="entry name" value="GDPD"/>
    <property type="match status" value="1"/>
</dbReference>
<dbReference type="InterPro" id="IPR017946">
    <property type="entry name" value="PLC-like_Pdiesterase_TIM-brl"/>
</dbReference>
<dbReference type="SUPFAM" id="SSF51695">
    <property type="entry name" value="PLC-like phosphodiesterases"/>
    <property type="match status" value="1"/>
</dbReference>
<protein>
    <submittedName>
        <fullName evidence="3">Glycerophosphodiester phosphodiesterase</fullName>
    </submittedName>
</protein>
<dbReference type="GO" id="GO:0006629">
    <property type="term" value="P:lipid metabolic process"/>
    <property type="evidence" value="ECO:0007669"/>
    <property type="project" value="InterPro"/>
</dbReference>
<proteinExistence type="predicted"/>
<accession>A0A229NTF2</accession>
<reference evidence="3 4" key="1">
    <citation type="submission" date="2017-07" db="EMBL/GenBank/DDBJ databases">
        <title>Paenibacillus herberti R33 genome sequencing and assembly.</title>
        <authorList>
            <person name="Su W."/>
        </authorList>
    </citation>
    <scope>NUCLEOTIDE SEQUENCE [LARGE SCALE GENOMIC DNA]</scope>
    <source>
        <strain evidence="3 4">R33</strain>
    </source>
</reference>
<dbReference type="GO" id="GO:0008081">
    <property type="term" value="F:phosphoric diester hydrolase activity"/>
    <property type="evidence" value="ECO:0007669"/>
    <property type="project" value="InterPro"/>
</dbReference>
<dbReference type="OrthoDB" id="2033680at2"/>
<dbReference type="EMBL" id="NMUQ01000004">
    <property type="protein sequence ID" value="OXM13128.1"/>
    <property type="molecule type" value="Genomic_DNA"/>
</dbReference>
<gene>
    <name evidence="3" type="ORF">CGZ75_23455</name>
</gene>
<comment type="caution">
    <text evidence="3">The sequence shown here is derived from an EMBL/GenBank/DDBJ whole genome shotgun (WGS) entry which is preliminary data.</text>
</comment>
<evidence type="ECO:0000256" key="1">
    <source>
        <dbReference type="SAM" id="SignalP"/>
    </source>
</evidence>
<dbReference type="CDD" id="cd08583">
    <property type="entry name" value="PI-PLCc_GDPD_SF_unchar1"/>
    <property type="match status" value="1"/>
</dbReference>
<name>A0A229NTF2_9BACL</name>
<feature type="domain" description="GP-PDE" evidence="2">
    <location>
        <begin position="57"/>
        <end position="281"/>
    </location>
</feature>
<dbReference type="RefSeq" id="WP_089526842.1">
    <property type="nucleotide sequence ID" value="NZ_NMUQ01000004.1"/>
</dbReference>
<organism evidence="3 4">
    <name type="scientific">Paenibacillus herberti</name>
    <dbReference type="NCBI Taxonomy" id="1619309"/>
    <lineage>
        <taxon>Bacteria</taxon>
        <taxon>Bacillati</taxon>
        <taxon>Bacillota</taxon>
        <taxon>Bacilli</taxon>
        <taxon>Bacillales</taxon>
        <taxon>Paenibacillaceae</taxon>
        <taxon>Paenibacillus</taxon>
    </lineage>
</organism>
<dbReference type="Gene3D" id="3.20.20.190">
    <property type="entry name" value="Phosphatidylinositol (PI) phosphodiesterase"/>
    <property type="match status" value="1"/>
</dbReference>
<keyword evidence="1" id="KW-0732">Signal</keyword>
<evidence type="ECO:0000313" key="3">
    <source>
        <dbReference type="EMBL" id="OXM13128.1"/>
    </source>
</evidence>
<evidence type="ECO:0000313" key="4">
    <source>
        <dbReference type="Proteomes" id="UP000215145"/>
    </source>
</evidence>
<evidence type="ECO:0000259" key="2">
    <source>
        <dbReference type="Pfam" id="PF03009"/>
    </source>
</evidence>
<dbReference type="AlphaFoldDB" id="A0A229NTF2"/>
<dbReference type="Proteomes" id="UP000215145">
    <property type="component" value="Unassembled WGS sequence"/>
</dbReference>
<feature type="chain" id="PRO_5038966813" evidence="1">
    <location>
        <begin position="24"/>
        <end position="296"/>
    </location>
</feature>
<dbReference type="InterPro" id="IPR030395">
    <property type="entry name" value="GP_PDE_dom"/>
</dbReference>
<feature type="signal peptide" evidence="1">
    <location>
        <begin position="1"/>
        <end position="23"/>
    </location>
</feature>